<dbReference type="Gene3D" id="3.40.30.10">
    <property type="entry name" value="Glutaredoxin"/>
    <property type="match status" value="1"/>
</dbReference>
<reference evidence="5" key="2">
    <citation type="submission" date="2020-03" db="EMBL/GenBank/DDBJ databases">
        <title>Walnut 2.0.</title>
        <authorList>
            <person name="Marrano A."/>
            <person name="Britton M."/>
            <person name="Zimin A.V."/>
            <person name="Zaini P.A."/>
            <person name="Workman R."/>
            <person name="Puiu D."/>
            <person name="Bianco L."/>
            <person name="Allen B.J."/>
            <person name="Troggio M."/>
            <person name="Leslie C.A."/>
            <person name="Timp W."/>
            <person name="Dendekar A."/>
            <person name="Salzberg S.L."/>
            <person name="Neale D.B."/>
        </authorList>
    </citation>
    <scope>NUCLEOTIDE SEQUENCE</scope>
    <source>
        <tissue evidence="5">Leaves</tissue>
    </source>
</reference>
<evidence type="ECO:0000313" key="5">
    <source>
        <dbReference type="EMBL" id="KAF5473118.1"/>
    </source>
</evidence>
<accession>A0A834D290</accession>
<comment type="function">
    <text evidence="3">Is involved in the conjugation of reduced glutathione to a wide number of exogenous and endogenous hydrophobic electrophiles.</text>
</comment>
<dbReference type="InterPro" id="IPR004045">
    <property type="entry name" value="Glutathione_S-Trfase_N"/>
</dbReference>
<evidence type="ECO:0000313" key="6">
    <source>
        <dbReference type="Proteomes" id="UP000619265"/>
    </source>
</evidence>
<organism evidence="5 6">
    <name type="scientific">Juglans regia</name>
    <name type="common">English walnut</name>
    <dbReference type="NCBI Taxonomy" id="51240"/>
    <lineage>
        <taxon>Eukaryota</taxon>
        <taxon>Viridiplantae</taxon>
        <taxon>Streptophyta</taxon>
        <taxon>Embryophyta</taxon>
        <taxon>Tracheophyta</taxon>
        <taxon>Spermatophyta</taxon>
        <taxon>Magnoliopsida</taxon>
        <taxon>eudicotyledons</taxon>
        <taxon>Gunneridae</taxon>
        <taxon>Pentapetalae</taxon>
        <taxon>rosids</taxon>
        <taxon>fabids</taxon>
        <taxon>Fagales</taxon>
        <taxon>Juglandaceae</taxon>
        <taxon>Juglans</taxon>
    </lineage>
</organism>
<sequence length="116" mass="13467">MADHQLTLLGFWVSTYRMRVKIALPEKKIKYERMEEDLIRKKSNLLLEMNPIYKKIPVLIHNGKPICESLVIIQYIDEVWNGRSPLPISYPYQRAQARCLANFIGNKACTASFGLI</sequence>
<proteinExistence type="inferred from homology"/>
<dbReference type="EMBL" id="LIHL02000004">
    <property type="protein sequence ID" value="KAF5473118.1"/>
    <property type="molecule type" value="Genomic_DNA"/>
</dbReference>
<dbReference type="FunFam" id="3.40.30.10:FF:000014">
    <property type="entry name" value="Tau class glutathione S-transferase"/>
    <property type="match status" value="1"/>
</dbReference>
<evidence type="ECO:0000256" key="2">
    <source>
        <dbReference type="ARBA" id="ARBA00047960"/>
    </source>
</evidence>
<comment type="similarity">
    <text evidence="3">Belongs to the GST superfamily.</text>
</comment>
<protein>
    <recommendedName>
        <fullName evidence="3">Glutathione S-transferase</fullName>
        <ecNumber evidence="3">2.5.1.18</ecNumber>
    </recommendedName>
</protein>
<dbReference type="SUPFAM" id="SSF52833">
    <property type="entry name" value="Thioredoxin-like"/>
    <property type="match status" value="1"/>
</dbReference>
<comment type="caution">
    <text evidence="5">The sequence shown here is derived from an EMBL/GenBank/DDBJ whole genome shotgun (WGS) entry which is preliminary data.</text>
</comment>
<dbReference type="CDD" id="cd03058">
    <property type="entry name" value="GST_N_Tau"/>
    <property type="match status" value="1"/>
</dbReference>
<dbReference type="GO" id="GO:0004364">
    <property type="term" value="F:glutathione transferase activity"/>
    <property type="evidence" value="ECO:0007669"/>
    <property type="project" value="UniProtKB-UniRule"/>
</dbReference>
<name>A0A834D290_JUGRE</name>
<dbReference type="PROSITE" id="PS50404">
    <property type="entry name" value="GST_NTER"/>
    <property type="match status" value="1"/>
</dbReference>
<dbReference type="PANTHER" id="PTHR11260:SF773">
    <property type="entry name" value="GLUTATHIONE S-TRANSFERASE U26"/>
    <property type="match status" value="1"/>
</dbReference>
<evidence type="ECO:0000259" key="4">
    <source>
        <dbReference type="PROSITE" id="PS50404"/>
    </source>
</evidence>
<dbReference type="Proteomes" id="UP000619265">
    <property type="component" value="Unassembled WGS sequence"/>
</dbReference>
<comment type="subcellular location">
    <subcellularLocation>
        <location evidence="3">Cytoplasm</location>
        <location evidence="3">Cytosol</location>
    </subcellularLocation>
</comment>
<dbReference type="GO" id="GO:0005829">
    <property type="term" value="C:cytosol"/>
    <property type="evidence" value="ECO:0007669"/>
    <property type="project" value="UniProtKB-SubCell"/>
</dbReference>
<dbReference type="Pfam" id="PF02798">
    <property type="entry name" value="GST_N"/>
    <property type="match status" value="1"/>
</dbReference>
<keyword evidence="3" id="KW-0963">Cytoplasm</keyword>
<comment type="catalytic activity">
    <reaction evidence="2 3">
        <text>RX + glutathione = an S-substituted glutathione + a halide anion + H(+)</text>
        <dbReference type="Rhea" id="RHEA:16437"/>
        <dbReference type="ChEBI" id="CHEBI:15378"/>
        <dbReference type="ChEBI" id="CHEBI:16042"/>
        <dbReference type="ChEBI" id="CHEBI:17792"/>
        <dbReference type="ChEBI" id="CHEBI:57925"/>
        <dbReference type="ChEBI" id="CHEBI:90779"/>
        <dbReference type="EC" id="2.5.1.18"/>
    </reaction>
</comment>
<dbReference type="AlphaFoldDB" id="A0A834D290"/>
<gene>
    <name evidence="5" type="ORF">F2P56_009756</name>
</gene>
<dbReference type="Gramene" id="Jr04_17300_p1">
    <property type="protein sequence ID" value="cds.Jr04_17300_p1"/>
    <property type="gene ID" value="Jr04_17300"/>
</dbReference>
<evidence type="ECO:0000256" key="1">
    <source>
        <dbReference type="ARBA" id="ARBA00022679"/>
    </source>
</evidence>
<dbReference type="InterPro" id="IPR045073">
    <property type="entry name" value="Omega/Tau-like"/>
</dbReference>
<reference evidence="5" key="1">
    <citation type="submission" date="2015-10" db="EMBL/GenBank/DDBJ databases">
        <authorList>
            <person name="Martinez-Garcia P.J."/>
            <person name="Crepeau M.W."/>
            <person name="Puiu D."/>
            <person name="Gonzalez-Ibeas D."/>
            <person name="Whalen J."/>
            <person name="Stevens K."/>
            <person name="Paul R."/>
            <person name="Butterfield T."/>
            <person name="Britton M."/>
            <person name="Reagan R."/>
            <person name="Chakraborty S."/>
            <person name="Walawage S.L."/>
            <person name="Vasquez-Gross H.A."/>
            <person name="Cardeno C."/>
            <person name="Famula R."/>
            <person name="Pratt K."/>
            <person name="Kuruganti S."/>
            <person name="Aradhya M.K."/>
            <person name="Leslie C.A."/>
            <person name="Dandekar A.M."/>
            <person name="Salzberg S.L."/>
            <person name="Wegrzyn J.L."/>
            <person name="Langley C.H."/>
            <person name="Neale D.B."/>
        </authorList>
    </citation>
    <scope>NUCLEOTIDE SEQUENCE</scope>
    <source>
        <tissue evidence="5">Leaves</tissue>
    </source>
</reference>
<dbReference type="PANTHER" id="PTHR11260">
    <property type="entry name" value="GLUTATHIONE S-TRANSFERASE, GST, SUPERFAMILY, GST DOMAIN CONTAINING"/>
    <property type="match status" value="1"/>
</dbReference>
<keyword evidence="1 3" id="KW-0808">Transferase</keyword>
<evidence type="ECO:0000256" key="3">
    <source>
        <dbReference type="RuleBase" id="RU369102"/>
    </source>
</evidence>
<dbReference type="EC" id="2.5.1.18" evidence="3"/>
<feature type="domain" description="GST N-terminal" evidence="4">
    <location>
        <begin position="4"/>
        <end position="84"/>
    </location>
</feature>
<dbReference type="InterPro" id="IPR036249">
    <property type="entry name" value="Thioredoxin-like_sf"/>
</dbReference>